<reference evidence="2 3" key="1">
    <citation type="submission" date="2021-10" db="EMBL/GenBank/DDBJ databases">
        <title>The diversity and Nitrogen Metabolism of Culturable Nitrate-Utilizing Bacteria Within the Oxygen Minimum Zone of the Changjiang (Yangtze River)Estuary.</title>
        <authorList>
            <person name="Zhang D."/>
            <person name="Zheng J."/>
            <person name="Liu S."/>
            <person name="He W."/>
        </authorList>
    </citation>
    <scope>NUCLEOTIDE SEQUENCE [LARGE SCALE GENOMIC DNA]</scope>
    <source>
        <strain evidence="2 3">FXH275-2</strain>
    </source>
</reference>
<comment type="caution">
    <text evidence="2">The sequence shown here is derived from an EMBL/GenBank/DDBJ whole genome shotgun (WGS) entry which is preliminary data.</text>
</comment>
<feature type="region of interest" description="Disordered" evidence="1">
    <location>
        <begin position="1"/>
        <end position="23"/>
    </location>
</feature>
<evidence type="ECO:0000313" key="2">
    <source>
        <dbReference type="EMBL" id="MCC4234524.1"/>
    </source>
</evidence>
<proteinExistence type="predicted"/>
<dbReference type="Proteomes" id="UP001198830">
    <property type="component" value="Unassembled WGS sequence"/>
</dbReference>
<protein>
    <submittedName>
        <fullName evidence="2">Uncharacterized protein</fullName>
    </submittedName>
</protein>
<name>A0ABS8H7I2_9SPHN</name>
<evidence type="ECO:0000256" key="1">
    <source>
        <dbReference type="SAM" id="MobiDB-lite"/>
    </source>
</evidence>
<accession>A0ABS8H7I2</accession>
<dbReference type="EMBL" id="JAJGNP010000021">
    <property type="protein sequence ID" value="MCC4234524.1"/>
    <property type="molecule type" value="Genomic_DNA"/>
</dbReference>
<sequence length="166" mass="17483">MSEAADRIESAMQDSQAPASGWDMPGLRRMTGLTVGAFAAGVADLRARGRMHAFALELVEAKAAAPEAEPAPPSVAVQVAEEAQASVARRTVARTCGQGQYLAPTPGALLQEKALNDAPALAASIMKDRWGPVWERVCSHARATNQRPIAAMISLLDSGLQRESHA</sequence>
<organism evidence="2 3">
    <name type="scientific">Sphingobium soli</name>
    <dbReference type="NCBI Taxonomy" id="1591116"/>
    <lineage>
        <taxon>Bacteria</taxon>
        <taxon>Pseudomonadati</taxon>
        <taxon>Pseudomonadota</taxon>
        <taxon>Alphaproteobacteria</taxon>
        <taxon>Sphingomonadales</taxon>
        <taxon>Sphingomonadaceae</taxon>
        <taxon>Sphingobium</taxon>
    </lineage>
</organism>
<evidence type="ECO:0000313" key="3">
    <source>
        <dbReference type="Proteomes" id="UP001198830"/>
    </source>
</evidence>
<keyword evidence="3" id="KW-1185">Reference proteome</keyword>
<dbReference type="RefSeq" id="WP_228228015.1">
    <property type="nucleotide sequence ID" value="NZ_JAJGNP010000021.1"/>
</dbReference>
<gene>
    <name evidence="2" type="ORF">LL253_17775</name>
</gene>